<reference evidence="7 8" key="2">
    <citation type="journal article" date="2008" name="Nature">
        <title>The Phaeodactylum genome reveals the evolutionary history of diatom genomes.</title>
        <authorList>
            <person name="Bowler C."/>
            <person name="Allen A.E."/>
            <person name="Badger J.H."/>
            <person name="Grimwood J."/>
            <person name="Jabbari K."/>
            <person name="Kuo A."/>
            <person name="Maheswari U."/>
            <person name="Martens C."/>
            <person name="Maumus F."/>
            <person name="Otillar R.P."/>
            <person name="Rayko E."/>
            <person name="Salamov A."/>
            <person name="Vandepoele K."/>
            <person name="Beszteri B."/>
            <person name="Gruber A."/>
            <person name="Heijde M."/>
            <person name="Katinka M."/>
            <person name="Mock T."/>
            <person name="Valentin K."/>
            <person name="Verret F."/>
            <person name="Berges J.A."/>
            <person name="Brownlee C."/>
            <person name="Cadoret J.P."/>
            <person name="Chiovitti A."/>
            <person name="Choi C.J."/>
            <person name="Coesel S."/>
            <person name="De Martino A."/>
            <person name="Detter J.C."/>
            <person name="Durkin C."/>
            <person name="Falciatore A."/>
            <person name="Fournet J."/>
            <person name="Haruta M."/>
            <person name="Huysman M.J."/>
            <person name="Jenkins B.D."/>
            <person name="Jiroutova K."/>
            <person name="Jorgensen R.E."/>
            <person name="Joubert Y."/>
            <person name="Kaplan A."/>
            <person name="Kroger N."/>
            <person name="Kroth P.G."/>
            <person name="La Roche J."/>
            <person name="Lindquist E."/>
            <person name="Lommer M."/>
            <person name="Martin-Jezequel V."/>
            <person name="Lopez P.J."/>
            <person name="Lucas S."/>
            <person name="Mangogna M."/>
            <person name="McGinnis K."/>
            <person name="Medlin L.K."/>
            <person name="Montsant A."/>
            <person name="Oudot-Le Secq M.P."/>
            <person name="Napoli C."/>
            <person name="Obornik M."/>
            <person name="Parker M.S."/>
            <person name="Petit J.L."/>
            <person name="Porcel B.M."/>
            <person name="Poulsen N."/>
            <person name="Robison M."/>
            <person name="Rychlewski L."/>
            <person name="Rynearson T.A."/>
            <person name="Schmutz J."/>
            <person name="Shapiro H."/>
            <person name="Siaut M."/>
            <person name="Stanley M."/>
            <person name="Sussman M.R."/>
            <person name="Taylor A.R."/>
            <person name="Vardi A."/>
            <person name="von Dassow P."/>
            <person name="Vyverman W."/>
            <person name="Willis A."/>
            <person name="Wyrwicz L.S."/>
            <person name="Rokhsar D.S."/>
            <person name="Weissenbach J."/>
            <person name="Armbrust E.V."/>
            <person name="Green B.R."/>
            <person name="Van de Peer Y."/>
            <person name="Grigoriev I.V."/>
        </authorList>
    </citation>
    <scope>NUCLEOTIDE SEQUENCE [LARGE SCALE GENOMIC DNA]</scope>
    <source>
        <strain evidence="7 8">CCMP1335</strain>
    </source>
</reference>
<dbReference type="PANTHER" id="PTHR23354:SF62">
    <property type="entry name" value="MUSTARD, ISOFORM V"/>
    <property type="match status" value="1"/>
</dbReference>
<dbReference type="Pfam" id="PF07534">
    <property type="entry name" value="TLD"/>
    <property type="match status" value="1"/>
</dbReference>
<keyword evidence="8" id="KW-1185">Reference proteome</keyword>
<feature type="compositionally biased region" description="Polar residues" evidence="5">
    <location>
        <begin position="19"/>
        <end position="28"/>
    </location>
</feature>
<proteinExistence type="inferred from homology"/>
<reference evidence="7 8" key="1">
    <citation type="journal article" date="2004" name="Science">
        <title>The genome of the diatom Thalassiosira pseudonana: ecology, evolution, and metabolism.</title>
        <authorList>
            <person name="Armbrust E.V."/>
            <person name="Berges J.A."/>
            <person name="Bowler C."/>
            <person name="Green B.R."/>
            <person name="Martinez D."/>
            <person name="Putnam N.H."/>
            <person name="Zhou S."/>
            <person name="Allen A.E."/>
            <person name="Apt K.E."/>
            <person name="Bechner M."/>
            <person name="Brzezinski M.A."/>
            <person name="Chaal B.K."/>
            <person name="Chiovitti A."/>
            <person name="Davis A.K."/>
            <person name="Demarest M.S."/>
            <person name="Detter J.C."/>
            <person name="Glavina T."/>
            <person name="Goodstein D."/>
            <person name="Hadi M.Z."/>
            <person name="Hellsten U."/>
            <person name="Hildebrand M."/>
            <person name="Jenkins B.D."/>
            <person name="Jurka J."/>
            <person name="Kapitonov V.V."/>
            <person name="Kroger N."/>
            <person name="Lau W.W."/>
            <person name="Lane T.W."/>
            <person name="Larimer F.W."/>
            <person name="Lippmeier J.C."/>
            <person name="Lucas S."/>
            <person name="Medina M."/>
            <person name="Montsant A."/>
            <person name="Obornik M."/>
            <person name="Parker M.S."/>
            <person name="Palenik B."/>
            <person name="Pazour G.J."/>
            <person name="Richardson P.M."/>
            <person name="Rynearson T.A."/>
            <person name="Saito M.A."/>
            <person name="Schwartz D.C."/>
            <person name="Thamatrakoln K."/>
            <person name="Valentin K."/>
            <person name="Vardi A."/>
            <person name="Wilkerson F.P."/>
            <person name="Rokhsar D.S."/>
        </authorList>
    </citation>
    <scope>NUCLEOTIDE SEQUENCE [LARGE SCALE GENOMIC DNA]</scope>
    <source>
        <strain evidence="7 8">CCMP1335</strain>
    </source>
</reference>
<protein>
    <recommendedName>
        <fullName evidence="4">Oxidation resistance protein 1</fullName>
    </recommendedName>
</protein>
<dbReference type="AlphaFoldDB" id="B8C8E8"/>
<feature type="domain" description="TLDc" evidence="6">
    <location>
        <begin position="355"/>
        <end position="562"/>
    </location>
</feature>
<accession>B8C8E8</accession>
<dbReference type="PROSITE" id="PS51886">
    <property type="entry name" value="TLDC"/>
    <property type="match status" value="1"/>
</dbReference>
<evidence type="ECO:0000256" key="1">
    <source>
        <dbReference type="ARBA" id="ARBA00004173"/>
    </source>
</evidence>
<evidence type="ECO:0000259" key="6">
    <source>
        <dbReference type="PROSITE" id="PS51886"/>
    </source>
</evidence>
<evidence type="ECO:0000256" key="2">
    <source>
        <dbReference type="ARBA" id="ARBA00009540"/>
    </source>
</evidence>
<dbReference type="EMBL" id="CM000645">
    <property type="protein sequence ID" value="EED90276.1"/>
    <property type="molecule type" value="Genomic_DNA"/>
</dbReference>
<keyword evidence="3" id="KW-0496">Mitochondrion</keyword>
<dbReference type="InterPro" id="IPR006571">
    <property type="entry name" value="TLDc_dom"/>
</dbReference>
<evidence type="ECO:0000256" key="3">
    <source>
        <dbReference type="ARBA" id="ARBA00023128"/>
    </source>
</evidence>
<feature type="region of interest" description="Disordered" evidence="5">
    <location>
        <begin position="1"/>
        <end position="29"/>
    </location>
</feature>
<comment type="similarity">
    <text evidence="2">Belongs to the OXR1 family.</text>
</comment>
<dbReference type="PANTHER" id="PTHR23354">
    <property type="entry name" value="NUCLEOLAR PROTEIN 7/ESTROGEN RECEPTOR COACTIVATOR-RELATED"/>
    <property type="match status" value="1"/>
</dbReference>
<dbReference type="KEGG" id="tps:THAPSDRAFT_8101"/>
<dbReference type="InParanoid" id="B8C8E8"/>
<evidence type="ECO:0000256" key="5">
    <source>
        <dbReference type="SAM" id="MobiDB-lite"/>
    </source>
</evidence>
<dbReference type="PaxDb" id="35128-Thaps8101"/>
<evidence type="ECO:0000256" key="4">
    <source>
        <dbReference type="ARBA" id="ARBA00040604"/>
    </source>
</evidence>
<dbReference type="eggNOG" id="KOG4636">
    <property type="taxonomic scope" value="Eukaryota"/>
</dbReference>
<evidence type="ECO:0000313" key="7">
    <source>
        <dbReference type="EMBL" id="EED90276.1"/>
    </source>
</evidence>
<dbReference type="RefSeq" id="XP_002292301.1">
    <property type="nucleotide sequence ID" value="XM_002292265.1"/>
</dbReference>
<dbReference type="GeneID" id="7453070"/>
<organism evidence="7 8">
    <name type="scientific">Thalassiosira pseudonana</name>
    <name type="common">Marine diatom</name>
    <name type="synonym">Cyclotella nana</name>
    <dbReference type="NCBI Taxonomy" id="35128"/>
    <lineage>
        <taxon>Eukaryota</taxon>
        <taxon>Sar</taxon>
        <taxon>Stramenopiles</taxon>
        <taxon>Ochrophyta</taxon>
        <taxon>Bacillariophyta</taxon>
        <taxon>Coscinodiscophyceae</taxon>
        <taxon>Thalassiosirophycidae</taxon>
        <taxon>Thalassiosirales</taxon>
        <taxon>Thalassiosiraceae</taxon>
        <taxon>Thalassiosira</taxon>
    </lineage>
</organism>
<sequence>MGTVLSTISGADEDGGGAPNTTSTTTVSAHGFTNAETEYLLSLRRLVCQDRHMLQQETQQGDVQSIIPLVWKCSHQLAALNDTTCGTVALIQQRLQQLEVICNDSSLSNSLSDALQRIFTSDNKNEHESETYESYLEFVSSMLWRNGSGYSQSIILQFIWIVCSETNACSGDGVVLAERIVELCLCTAMLVHYMLKDDAFAIDNGSMTLVEARSDAKEKMTIQSLTASLLEYTASTRADQFGGYAATTDSTTVMPKGSVTQREFSEWQRKVVPDLVSCSIVQFFQVLFFPPDSNDVQQQKQPQGVSNIFQQYTMPFPALHSSKEVISQTTRLGEGEVIPISSPVFGSNVRGENSNNPSTSFSPSVYAFTSISISRFGGKWYRLYSGTEDGWSWNQLEHSIIGYHGPTLLVIQASCKHRNETVVFGAYTASKWEKNKRDFFGTSDCFLFQLQPTFRVLKSLPKMGTRGGHYMYYHSTTNISTSNPSKKDDLAQGLGFGGTVRNPRLFIDWNLEVCRVSSQDTSFEEGCLGFPPSNDPLCASFSPSRSSSSTLHINALEIFAVGDKDTMARGFNAQYRHRDIADATLRNARTVDKAAFLGDMRNGVIESKAFAHRSQVDGRAHGCLKGEEDGKSIGL</sequence>
<dbReference type="GO" id="GO:0005739">
    <property type="term" value="C:mitochondrion"/>
    <property type="evidence" value="ECO:0007669"/>
    <property type="project" value="UniProtKB-SubCell"/>
</dbReference>
<dbReference type="HOGENOM" id="CLU_431206_0_0_1"/>
<dbReference type="SMART" id="SM00584">
    <property type="entry name" value="TLDc"/>
    <property type="match status" value="1"/>
</dbReference>
<comment type="subcellular location">
    <subcellularLocation>
        <location evidence="1">Mitochondrion</location>
    </subcellularLocation>
</comment>
<dbReference type="Proteomes" id="UP000001449">
    <property type="component" value="Chromosome 9"/>
</dbReference>
<gene>
    <name evidence="7" type="ORF">THAPSDRAFT_8101</name>
</gene>
<evidence type="ECO:0000313" key="8">
    <source>
        <dbReference type="Proteomes" id="UP000001449"/>
    </source>
</evidence>
<name>B8C8E8_THAPS</name>